<evidence type="ECO:0000256" key="4">
    <source>
        <dbReference type="RuleBase" id="RU003737"/>
    </source>
</evidence>
<dbReference type="KEGG" id="stri:C7M71_017020"/>
<dbReference type="Pfam" id="PF00278">
    <property type="entry name" value="Orn_DAP_Arg_deC"/>
    <property type="match status" value="1"/>
</dbReference>
<dbReference type="PANTHER" id="PTHR43727:SF2">
    <property type="entry name" value="GROUP IV DECARBOXYLASE"/>
    <property type="match status" value="1"/>
</dbReference>
<reference evidence="8" key="1">
    <citation type="submission" date="2018-07" db="EMBL/GenBank/DDBJ databases">
        <title>Streptacidiphilus bronchialis DSM 106435 chromosome.</title>
        <authorList>
            <person name="Batra D."/>
            <person name="Gulvik C.A."/>
        </authorList>
    </citation>
    <scope>NUCLEOTIDE SEQUENCE [LARGE SCALE GENOMIC DNA]</scope>
    <source>
        <strain evidence="8">DSM 106435</strain>
    </source>
</reference>
<dbReference type="Gene3D" id="2.40.37.10">
    <property type="entry name" value="Lyase, Ornithine Decarboxylase, Chain A, domain 1"/>
    <property type="match status" value="1"/>
</dbReference>
<sequence>MRNEVSPLTDREAALLVHRAGGTPLYVYSRQAMREAVRRVRAASVPDADIYYSLKANPHVGVAGFLSTLVDGFDVCSLAEMETALNAGMPPERVLFTGPAKTHQEAVAALAAGVAVTIESPGQSRLFAKVATELGVAGRAVVRLNTPYPGKSADAPTSPNQFGLSTEVFAEVVRILAASPLSLIGLHMFWGSQYSDAGVIAAARRAALERAQALSTRFGLAFEFLAIGGGIAMPWCDADPPVDWEGLKAAGLTPGGPGIGGSATVVCEYGRAIAGPAGSLLTTVLDTKTIGDRRYVLVDAGMNHVLIASRLVAGAGRGEPSVRVVNPGSPDVTSRTTVTGPLCSQLDVLAEDVLLPAVAVGDTLVFSGMGAYGPTFSPGGFLSRDQVREVVF</sequence>
<dbReference type="PRINTS" id="PR01179">
    <property type="entry name" value="ODADCRBXLASE"/>
</dbReference>
<dbReference type="SUPFAM" id="SSF51419">
    <property type="entry name" value="PLP-binding barrel"/>
    <property type="match status" value="1"/>
</dbReference>
<dbReference type="InterPro" id="IPR029066">
    <property type="entry name" value="PLP-binding_barrel"/>
</dbReference>
<dbReference type="SUPFAM" id="SSF50621">
    <property type="entry name" value="Alanine racemase C-terminal domain-like"/>
    <property type="match status" value="1"/>
</dbReference>
<comment type="cofactor">
    <cofactor evidence="1 3">
        <name>pyridoxal 5'-phosphate</name>
        <dbReference type="ChEBI" id="CHEBI:597326"/>
    </cofactor>
</comment>
<evidence type="ECO:0000256" key="3">
    <source>
        <dbReference type="PIRSR" id="PIRSR600183-50"/>
    </source>
</evidence>
<evidence type="ECO:0000259" key="6">
    <source>
        <dbReference type="Pfam" id="PF02784"/>
    </source>
</evidence>
<organism evidence="7 8">
    <name type="scientific">Peterkaempfera bronchialis</name>
    <dbReference type="NCBI Taxonomy" id="2126346"/>
    <lineage>
        <taxon>Bacteria</taxon>
        <taxon>Bacillati</taxon>
        <taxon>Actinomycetota</taxon>
        <taxon>Actinomycetes</taxon>
        <taxon>Kitasatosporales</taxon>
        <taxon>Streptomycetaceae</taxon>
        <taxon>Peterkaempfera</taxon>
    </lineage>
</organism>
<dbReference type="InterPro" id="IPR000183">
    <property type="entry name" value="Orn/DAP/Arg_de-COase"/>
</dbReference>
<evidence type="ECO:0000256" key="2">
    <source>
        <dbReference type="ARBA" id="ARBA00022898"/>
    </source>
</evidence>
<feature type="active site" description="Proton donor" evidence="3">
    <location>
        <position position="343"/>
    </location>
</feature>
<dbReference type="Gene3D" id="3.20.20.10">
    <property type="entry name" value="Alanine racemase"/>
    <property type="match status" value="1"/>
</dbReference>
<dbReference type="InterPro" id="IPR022644">
    <property type="entry name" value="De-COase2_N"/>
</dbReference>
<evidence type="ECO:0008006" key="9">
    <source>
        <dbReference type="Google" id="ProtNLM"/>
    </source>
</evidence>
<accession>A0A345SYQ6</accession>
<dbReference type="GO" id="GO:0006596">
    <property type="term" value="P:polyamine biosynthetic process"/>
    <property type="evidence" value="ECO:0007669"/>
    <property type="project" value="InterPro"/>
</dbReference>
<evidence type="ECO:0000313" key="7">
    <source>
        <dbReference type="EMBL" id="AXI78861.1"/>
    </source>
</evidence>
<evidence type="ECO:0000259" key="5">
    <source>
        <dbReference type="Pfam" id="PF00278"/>
    </source>
</evidence>
<dbReference type="PRINTS" id="PR01182">
    <property type="entry name" value="ORNDCRBXLASE"/>
</dbReference>
<feature type="domain" description="Orn/DAP/Arg decarboxylase 2 C-terminal" evidence="5">
    <location>
        <begin position="26"/>
        <end position="370"/>
    </location>
</feature>
<dbReference type="PANTHER" id="PTHR43727">
    <property type="entry name" value="DIAMINOPIMELATE DECARBOXYLASE"/>
    <property type="match status" value="1"/>
</dbReference>
<dbReference type="OrthoDB" id="9802241at2"/>
<evidence type="ECO:0000256" key="1">
    <source>
        <dbReference type="ARBA" id="ARBA00001933"/>
    </source>
</evidence>
<proteinExistence type="inferred from homology"/>
<keyword evidence="2 3" id="KW-0663">Pyridoxal phosphate</keyword>
<feature type="domain" description="Orn/DAP/Arg decarboxylase 2 N-terminal" evidence="6">
    <location>
        <begin position="36"/>
        <end position="273"/>
    </location>
</feature>
<comment type="similarity">
    <text evidence="4">Belongs to the Orn/Lys/Arg decarboxylase class-II family.</text>
</comment>
<dbReference type="EMBL" id="CP031264">
    <property type="protein sequence ID" value="AXI78861.1"/>
    <property type="molecule type" value="Genomic_DNA"/>
</dbReference>
<dbReference type="Pfam" id="PF02784">
    <property type="entry name" value="Orn_Arg_deC_N"/>
    <property type="match status" value="1"/>
</dbReference>
<dbReference type="AlphaFoldDB" id="A0A345SYQ6"/>
<keyword evidence="8" id="KW-1185">Reference proteome</keyword>
<dbReference type="InterPro" id="IPR002433">
    <property type="entry name" value="Orn_de-COase"/>
</dbReference>
<evidence type="ECO:0000313" key="8">
    <source>
        <dbReference type="Proteomes" id="UP000249340"/>
    </source>
</evidence>
<dbReference type="RefSeq" id="WP_111489521.1">
    <property type="nucleotide sequence ID" value="NZ_CP031264.1"/>
</dbReference>
<dbReference type="GO" id="GO:0008836">
    <property type="term" value="F:diaminopimelate decarboxylase activity"/>
    <property type="evidence" value="ECO:0007669"/>
    <property type="project" value="TreeGrafter"/>
</dbReference>
<dbReference type="Proteomes" id="UP000249340">
    <property type="component" value="Chromosome"/>
</dbReference>
<dbReference type="InterPro" id="IPR009006">
    <property type="entry name" value="Ala_racemase/Decarboxylase_C"/>
</dbReference>
<name>A0A345SYQ6_9ACTN</name>
<feature type="modified residue" description="N6-(pyridoxal phosphate)lysine" evidence="3">
    <location>
        <position position="55"/>
    </location>
</feature>
<dbReference type="GO" id="GO:0009089">
    <property type="term" value="P:lysine biosynthetic process via diaminopimelate"/>
    <property type="evidence" value="ECO:0007669"/>
    <property type="project" value="TreeGrafter"/>
</dbReference>
<dbReference type="InterPro" id="IPR022643">
    <property type="entry name" value="De-COase2_C"/>
</dbReference>
<protein>
    <recommendedName>
        <fullName evidence="9">Diaminopimelate decarboxylase</fullName>
    </recommendedName>
</protein>
<gene>
    <name evidence="7" type="ORF">C7M71_017020</name>
</gene>